<dbReference type="FunFam" id="1.25.10.10:FF:000176">
    <property type="entry name" value="Cell division control protein"/>
    <property type="match status" value="1"/>
</dbReference>
<keyword evidence="3" id="KW-0808">Transferase</keyword>
<sequence>MPQPTPPPPPMARTNGLLGPDRPRTPSRNGSRPTSRAGSRPGTASSNREDASPLPDYTLGDCLGKGAFGSVYRALNWSTGQTVAIKQVRLADLPQSELRVIMLEIDLLKNLNHPNIVQYHGYAKTSDSLFIILEYCENGSLHSICKNFGKFPENLVGIYMSQALYGLFYLHEQGVIHRDIKGANILTTKDGMVKLADFGVATRANGAGDSAVVGTPYWMAPEVIELSGASTASDIWSVGCTVIELLDGKPPYYKLASMQALFRIVNDDHPPLPEGSSPACRDFLMQCFQKDPNLRVSARKLLKHPWLMNARQSGNIVRAPPTNYDEAVKSVQQWNEALKSPNAGSSKKPVKSNASPSTQRRYNGEFSTTPVKNQLALPRQRRTEAFMSPESAGKWGFKHSWSVVMLKCLDDDDNWDDDFASIISPSVLQLPRRPIDTKHIQQGSGLKLQSFQSSDGTDESENWDDNFEGDLTIRTPAEPEEEAMQTIRPWIPPRRQTEPPIPEHPLPKPMKKPRIVNQQMPQYPFGIKPKKFILPSRNLSRPSAFFREDNMEDYSDLAPHNEASFAQKVDLMKKDTSMSPRLFHPSDLKNSLPRSVGSSHGGSLRRLSRTNSSLEIQRFAEIEGDDDYSDIFGGGSETGTDDAASETSNDEHQSLLLNSKLSNNSWLGDNEEDEEDPFAELEEGFDEMDLEANIARDKYARLCLQVDGLVSSLKTTQSEDDLDDISSQLIDILSDSPEIKDNIISAHGMLPILEVLESCQRREVILKLLKTVNAIIFEDVEVQENLCFVGGIPIITKFASKKYPSNIRLEAAAFVRQMYQTSILTLQMFVSCGGLNVLVEFLEEDYEEQKDLVLIGVNGIWSVFEMQGPTPKNDFCRIFSRNSVLQPLSLVLSHVLDEEGELAELCAERVVNIFYLFSQAENHVKEMVADRIVLRRVLSDLRRMLPAHQVIMLKFIKNLSMLSSTLEQLQNSNAIEVLTKLLDKSRAEAHFKEISNQILNTMYNLCRLSKSRQEEAAMNNIIPVLQNIVKTERPLKEFALPILCDMAHSGKMCRKLLWQNDGLEFYVSLLADPYWQVTALDAIFVWVQEETARVEEKLLNDAHIKAIVRCFTTSKTNAFENILEPLQKLLRLSPPIALAVGKPEFLARILQKLTHNKPVVRLNLLKILRTICDASELKEALIRQHGMYSTIQRLAERDNAVLVRNMATDLVKACNDRIQGSLSSYRNPSRRRSSAAGFSTNSSTFPVCGLRQPLQVRQWTAVIVDRVPPDLQLGHRLLLHWISATEGEVV</sequence>
<protein>
    <recommendedName>
        <fullName evidence="1">non-specific serine/threonine protein kinase</fullName>
        <ecNumber evidence="1">2.7.11.1</ecNumber>
    </recommendedName>
</protein>
<keyword evidence="5" id="KW-0418">Kinase</keyword>
<dbReference type="InParanoid" id="A0A4S2MV77"/>
<evidence type="ECO:0000256" key="5">
    <source>
        <dbReference type="ARBA" id="ARBA00022777"/>
    </source>
</evidence>
<feature type="domain" description="Protein kinase" evidence="11">
    <location>
        <begin position="57"/>
        <end position="307"/>
    </location>
</feature>
<dbReference type="STRING" id="341454.A0A4S2MV77"/>
<dbReference type="PROSITE" id="PS00108">
    <property type="entry name" value="PROTEIN_KINASE_ST"/>
    <property type="match status" value="1"/>
</dbReference>
<feature type="compositionally biased region" description="Pro residues" evidence="10">
    <location>
        <begin position="1"/>
        <end position="11"/>
    </location>
</feature>
<feature type="region of interest" description="Disordered" evidence="10">
    <location>
        <begin position="1"/>
        <end position="55"/>
    </location>
</feature>
<dbReference type="FunFam" id="3.30.200.20:FF:000042">
    <property type="entry name" value="Aurora kinase A"/>
    <property type="match status" value="1"/>
</dbReference>
<comment type="catalytic activity">
    <reaction evidence="7">
        <text>L-threonyl-[protein] + ATP = O-phospho-L-threonyl-[protein] + ADP + H(+)</text>
        <dbReference type="Rhea" id="RHEA:46608"/>
        <dbReference type="Rhea" id="RHEA-COMP:11060"/>
        <dbReference type="Rhea" id="RHEA-COMP:11605"/>
        <dbReference type="ChEBI" id="CHEBI:15378"/>
        <dbReference type="ChEBI" id="CHEBI:30013"/>
        <dbReference type="ChEBI" id="CHEBI:30616"/>
        <dbReference type="ChEBI" id="CHEBI:61977"/>
        <dbReference type="ChEBI" id="CHEBI:456216"/>
        <dbReference type="EC" id="2.7.11.1"/>
    </reaction>
</comment>
<evidence type="ECO:0000256" key="6">
    <source>
        <dbReference type="ARBA" id="ARBA00022840"/>
    </source>
</evidence>
<dbReference type="InterPro" id="IPR011989">
    <property type="entry name" value="ARM-like"/>
</dbReference>
<evidence type="ECO:0000256" key="8">
    <source>
        <dbReference type="ARBA" id="ARBA00048679"/>
    </source>
</evidence>
<dbReference type="GO" id="GO:0004674">
    <property type="term" value="F:protein serine/threonine kinase activity"/>
    <property type="evidence" value="ECO:0007669"/>
    <property type="project" value="UniProtKB-KW"/>
</dbReference>
<keyword evidence="6 9" id="KW-0067">ATP-binding</keyword>
<keyword evidence="2" id="KW-0723">Serine/threonine-protein kinase</keyword>
<dbReference type="InterPro" id="IPR000719">
    <property type="entry name" value="Prot_kinase_dom"/>
</dbReference>
<dbReference type="SMART" id="SM00220">
    <property type="entry name" value="S_TKc"/>
    <property type="match status" value="1"/>
</dbReference>
<dbReference type="PROSITE" id="PS50011">
    <property type="entry name" value="PROTEIN_KINASE_DOM"/>
    <property type="match status" value="1"/>
</dbReference>
<dbReference type="PANTHER" id="PTHR24361">
    <property type="entry name" value="MITOGEN-ACTIVATED KINASE KINASE KINASE"/>
    <property type="match status" value="1"/>
</dbReference>
<evidence type="ECO:0000313" key="13">
    <source>
        <dbReference type="Proteomes" id="UP000298138"/>
    </source>
</evidence>
<dbReference type="Pfam" id="PF00069">
    <property type="entry name" value="Pkinase"/>
    <property type="match status" value="1"/>
</dbReference>
<dbReference type="Proteomes" id="UP000298138">
    <property type="component" value="Unassembled WGS sequence"/>
</dbReference>
<keyword evidence="13" id="KW-1185">Reference proteome</keyword>
<dbReference type="InterPro" id="IPR017441">
    <property type="entry name" value="Protein_kinase_ATP_BS"/>
</dbReference>
<dbReference type="CDD" id="cd06627">
    <property type="entry name" value="STKc_Cdc7_like"/>
    <property type="match status" value="1"/>
</dbReference>
<feature type="region of interest" description="Disordered" evidence="10">
    <location>
        <begin position="627"/>
        <end position="652"/>
    </location>
</feature>
<evidence type="ECO:0000256" key="7">
    <source>
        <dbReference type="ARBA" id="ARBA00047899"/>
    </source>
</evidence>
<evidence type="ECO:0000259" key="11">
    <source>
        <dbReference type="PROSITE" id="PS50011"/>
    </source>
</evidence>
<feature type="compositionally biased region" description="Pro residues" evidence="10">
    <location>
        <begin position="499"/>
        <end position="508"/>
    </location>
</feature>
<dbReference type="Gene3D" id="1.25.10.10">
    <property type="entry name" value="Leucine-rich Repeat Variant"/>
    <property type="match status" value="2"/>
</dbReference>
<feature type="region of interest" description="Disordered" evidence="10">
    <location>
        <begin position="440"/>
        <end position="512"/>
    </location>
</feature>
<feature type="compositionally biased region" description="Polar residues" evidence="10">
    <location>
        <begin position="26"/>
        <end position="46"/>
    </location>
</feature>
<dbReference type="EC" id="2.7.11.1" evidence="1"/>
<dbReference type="InterPro" id="IPR053235">
    <property type="entry name" value="Ser_Thr_kinase"/>
</dbReference>
<evidence type="ECO:0000256" key="2">
    <source>
        <dbReference type="ARBA" id="ARBA00022527"/>
    </source>
</evidence>
<organism evidence="12 13">
    <name type="scientific">Ascodesmis nigricans</name>
    <dbReference type="NCBI Taxonomy" id="341454"/>
    <lineage>
        <taxon>Eukaryota</taxon>
        <taxon>Fungi</taxon>
        <taxon>Dikarya</taxon>
        <taxon>Ascomycota</taxon>
        <taxon>Pezizomycotina</taxon>
        <taxon>Pezizomycetes</taxon>
        <taxon>Pezizales</taxon>
        <taxon>Ascodesmidaceae</taxon>
        <taxon>Ascodesmis</taxon>
    </lineage>
</organism>
<dbReference type="SUPFAM" id="SSF56112">
    <property type="entry name" value="Protein kinase-like (PK-like)"/>
    <property type="match status" value="1"/>
</dbReference>
<evidence type="ECO:0000256" key="10">
    <source>
        <dbReference type="SAM" id="MobiDB-lite"/>
    </source>
</evidence>
<accession>A0A4S2MV77</accession>
<reference evidence="12 13" key="1">
    <citation type="submission" date="2019-04" db="EMBL/GenBank/DDBJ databases">
        <title>Comparative genomics and transcriptomics to analyze fruiting body development in filamentous ascomycetes.</title>
        <authorList>
            <consortium name="DOE Joint Genome Institute"/>
            <person name="Lutkenhaus R."/>
            <person name="Traeger S."/>
            <person name="Breuer J."/>
            <person name="Kuo A."/>
            <person name="Lipzen A."/>
            <person name="Pangilinan J."/>
            <person name="Dilworth D."/>
            <person name="Sandor L."/>
            <person name="Poggeler S."/>
            <person name="Barry K."/>
            <person name="Grigoriev I.V."/>
            <person name="Nowrousian M."/>
        </authorList>
    </citation>
    <scope>NUCLEOTIDE SEQUENCE [LARGE SCALE GENOMIC DNA]</scope>
    <source>
        <strain evidence="12 13">CBS 389.68</strain>
    </source>
</reference>
<evidence type="ECO:0000256" key="9">
    <source>
        <dbReference type="PROSITE-ProRule" id="PRU10141"/>
    </source>
</evidence>
<dbReference type="FunFam" id="1.25.10.10:FF:000583">
    <property type="entry name" value="MAP3K epsilon protein kinase 1"/>
    <property type="match status" value="1"/>
</dbReference>
<dbReference type="SUPFAM" id="SSF48371">
    <property type="entry name" value="ARM repeat"/>
    <property type="match status" value="2"/>
</dbReference>
<feature type="region of interest" description="Disordered" evidence="10">
    <location>
        <begin position="580"/>
        <end position="607"/>
    </location>
</feature>
<dbReference type="GO" id="GO:0005524">
    <property type="term" value="F:ATP binding"/>
    <property type="evidence" value="ECO:0007669"/>
    <property type="project" value="UniProtKB-UniRule"/>
</dbReference>
<gene>
    <name evidence="12" type="ORF">EX30DRAFT_379392</name>
</gene>
<feature type="region of interest" description="Disordered" evidence="10">
    <location>
        <begin position="339"/>
        <end position="368"/>
    </location>
</feature>
<feature type="binding site" evidence="9">
    <location>
        <position position="86"/>
    </location>
    <ligand>
        <name>ATP</name>
        <dbReference type="ChEBI" id="CHEBI:30616"/>
    </ligand>
</feature>
<dbReference type="FunFam" id="1.10.510.10:FF:000246">
    <property type="entry name" value="Putative Serine-threonine kinase SepH"/>
    <property type="match status" value="1"/>
</dbReference>
<dbReference type="EMBL" id="ML220125">
    <property type="protein sequence ID" value="TGZ80414.1"/>
    <property type="molecule type" value="Genomic_DNA"/>
</dbReference>
<dbReference type="Gene3D" id="1.10.510.10">
    <property type="entry name" value="Transferase(Phosphotransferase) domain 1"/>
    <property type="match status" value="1"/>
</dbReference>
<feature type="compositionally biased region" description="Acidic residues" evidence="10">
    <location>
        <begin position="456"/>
        <end position="468"/>
    </location>
</feature>
<dbReference type="InterPro" id="IPR008271">
    <property type="entry name" value="Ser/Thr_kinase_AS"/>
</dbReference>
<dbReference type="PROSITE" id="PS00107">
    <property type="entry name" value="PROTEIN_KINASE_ATP"/>
    <property type="match status" value="1"/>
</dbReference>
<proteinExistence type="predicted"/>
<dbReference type="InterPro" id="IPR016024">
    <property type="entry name" value="ARM-type_fold"/>
</dbReference>
<feature type="compositionally biased region" description="Polar residues" evidence="10">
    <location>
        <begin position="352"/>
        <end position="368"/>
    </location>
</feature>
<evidence type="ECO:0000256" key="4">
    <source>
        <dbReference type="ARBA" id="ARBA00022741"/>
    </source>
</evidence>
<dbReference type="InterPro" id="IPR011009">
    <property type="entry name" value="Kinase-like_dom_sf"/>
</dbReference>
<name>A0A4S2MV77_9PEZI</name>
<comment type="catalytic activity">
    <reaction evidence="8">
        <text>L-seryl-[protein] + ATP = O-phospho-L-seryl-[protein] + ADP + H(+)</text>
        <dbReference type="Rhea" id="RHEA:17989"/>
        <dbReference type="Rhea" id="RHEA-COMP:9863"/>
        <dbReference type="Rhea" id="RHEA-COMP:11604"/>
        <dbReference type="ChEBI" id="CHEBI:15378"/>
        <dbReference type="ChEBI" id="CHEBI:29999"/>
        <dbReference type="ChEBI" id="CHEBI:30616"/>
        <dbReference type="ChEBI" id="CHEBI:83421"/>
        <dbReference type="ChEBI" id="CHEBI:456216"/>
        <dbReference type="EC" id="2.7.11.1"/>
    </reaction>
</comment>
<keyword evidence="4 9" id="KW-0547">Nucleotide-binding</keyword>
<dbReference type="OrthoDB" id="8693905at2759"/>
<feature type="compositionally biased region" description="Low complexity" evidence="10">
    <location>
        <begin position="594"/>
        <end position="607"/>
    </location>
</feature>
<dbReference type="PANTHER" id="PTHR24361:SF433">
    <property type="entry name" value="PROTEIN KINASE DOMAIN-CONTAINING PROTEIN"/>
    <property type="match status" value="1"/>
</dbReference>
<evidence type="ECO:0000256" key="1">
    <source>
        <dbReference type="ARBA" id="ARBA00012513"/>
    </source>
</evidence>
<feature type="compositionally biased region" description="Polar residues" evidence="10">
    <location>
        <begin position="440"/>
        <end position="455"/>
    </location>
</feature>
<evidence type="ECO:0000256" key="3">
    <source>
        <dbReference type="ARBA" id="ARBA00022679"/>
    </source>
</evidence>
<evidence type="ECO:0000313" key="12">
    <source>
        <dbReference type="EMBL" id="TGZ80414.1"/>
    </source>
</evidence>
<dbReference type="GO" id="GO:0005737">
    <property type="term" value="C:cytoplasm"/>
    <property type="evidence" value="ECO:0007669"/>
    <property type="project" value="TreeGrafter"/>
</dbReference>